<gene>
    <name evidence="2" type="ORF">F7231_14905</name>
</gene>
<name>A0ABX0QKM7_9BACT</name>
<protein>
    <recommendedName>
        <fullName evidence="4">Lipocalin-like domain-containing protein</fullName>
    </recommendedName>
</protein>
<evidence type="ECO:0000256" key="1">
    <source>
        <dbReference type="SAM" id="SignalP"/>
    </source>
</evidence>
<keyword evidence="1" id="KW-0732">Signal</keyword>
<dbReference type="Proteomes" id="UP000606008">
    <property type="component" value="Unassembled WGS sequence"/>
</dbReference>
<feature type="signal peptide" evidence="1">
    <location>
        <begin position="1"/>
        <end position="20"/>
    </location>
</feature>
<dbReference type="RefSeq" id="WP_085411420.1">
    <property type="nucleotide sequence ID" value="NZ_WAEL01000005.1"/>
</dbReference>
<reference evidence="3" key="1">
    <citation type="submission" date="2019-09" db="EMBL/GenBank/DDBJ databases">
        <authorList>
            <person name="Jung D.-H."/>
        </authorList>
    </citation>
    <scope>NUCLEOTIDE SEQUENCE [LARGE SCALE GENOMIC DNA]</scope>
    <source>
        <strain evidence="3">JA-25</strain>
    </source>
</reference>
<proteinExistence type="predicted"/>
<evidence type="ECO:0008006" key="4">
    <source>
        <dbReference type="Google" id="ProtNLM"/>
    </source>
</evidence>
<evidence type="ECO:0000313" key="3">
    <source>
        <dbReference type="Proteomes" id="UP000606008"/>
    </source>
</evidence>
<dbReference type="PROSITE" id="PS51257">
    <property type="entry name" value="PROKAR_LIPOPROTEIN"/>
    <property type="match status" value="1"/>
</dbReference>
<feature type="chain" id="PRO_5046954122" description="Lipocalin-like domain-containing protein" evidence="1">
    <location>
        <begin position="21"/>
        <end position="145"/>
    </location>
</feature>
<keyword evidence="3" id="KW-1185">Reference proteome</keyword>
<reference evidence="3" key="2">
    <citation type="submission" date="2023-07" db="EMBL/GenBank/DDBJ databases">
        <authorList>
            <person name="Jung D.-H."/>
        </authorList>
    </citation>
    <scope>NUCLEOTIDE SEQUENCE [LARGE SCALE GENOMIC DNA]</scope>
    <source>
        <strain evidence="3">JA-25</strain>
    </source>
</reference>
<comment type="caution">
    <text evidence="2">The sequence shown here is derived from an EMBL/GenBank/DDBJ whole genome shotgun (WGS) entry which is preliminary data.</text>
</comment>
<accession>A0ABX0QKM7</accession>
<dbReference type="EMBL" id="WAEL01000005">
    <property type="protein sequence ID" value="NID11462.1"/>
    <property type="molecule type" value="Genomic_DNA"/>
</dbReference>
<sequence length="145" mass="15584">MKQCLSYLLSLFILVSCASKKEEVPPITGVYTGTAQFVTLFDGQTSNQVLTGTLTVNSVETNKITINQTIPGHIVSYEADLTNDVAFTLVKSIQKIDVNGVTYEGVLRGNGQFSADKRALTLNTSIDLAIGGKLASQTMHLDAKL</sequence>
<evidence type="ECO:0000313" key="2">
    <source>
        <dbReference type="EMBL" id="NID11462.1"/>
    </source>
</evidence>
<organism evidence="2 3">
    <name type="scientific">Fibrivirga algicola</name>
    <dbReference type="NCBI Taxonomy" id="2950420"/>
    <lineage>
        <taxon>Bacteria</taxon>
        <taxon>Pseudomonadati</taxon>
        <taxon>Bacteroidota</taxon>
        <taxon>Cytophagia</taxon>
        <taxon>Cytophagales</taxon>
        <taxon>Spirosomataceae</taxon>
        <taxon>Fibrivirga</taxon>
    </lineage>
</organism>